<gene>
    <name evidence="2" type="ORF">NCTC12121_00551</name>
</gene>
<feature type="region of interest" description="Disordered" evidence="1">
    <location>
        <begin position="176"/>
        <end position="201"/>
    </location>
</feature>
<dbReference type="InterPro" id="IPR014972">
    <property type="entry name" value="Phage_Mu_Gp37"/>
</dbReference>
<evidence type="ECO:0000313" key="2">
    <source>
        <dbReference type="EMBL" id="STC84459.1"/>
    </source>
</evidence>
<evidence type="ECO:0000313" key="3">
    <source>
        <dbReference type="Proteomes" id="UP000255248"/>
    </source>
</evidence>
<proteinExistence type="predicted"/>
<name>A0A376D7V4_9GAMM</name>
<dbReference type="EMBL" id="UFXZ01000001">
    <property type="protein sequence ID" value="STC84459.1"/>
    <property type="molecule type" value="Genomic_DNA"/>
</dbReference>
<evidence type="ECO:0000256" key="1">
    <source>
        <dbReference type="SAM" id="MobiDB-lite"/>
    </source>
</evidence>
<dbReference type="AlphaFoldDB" id="A0A376D7V4"/>
<protein>
    <submittedName>
        <fullName evidence="2">Mu-like prophage protein gp37</fullName>
    </submittedName>
</protein>
<reference evidence="2 3" key="1">
    <citation type="submission" date="2018-06" db="EMBL/GenBank/DDBJ databases">
        <authorList>
            <consortium name="Pathogen Informatics"/>
            <person name="Doyle S."/>
        </authorList>
    </citation>
    <scope>NUCLEOTIDE SEQUENCE [LARGE SCALE GENOMIC DNA]</scope>
    <source>
        <strain evidence="2 3">NCTC12121</strain>
    </source>
</reference>
<dbReference type="Pfam" id="PF08873">
    <property type="entry name" value="Phage_Mu_Gp37"/>
    <property type="match status" value="1"/>
</dbReference>
<dbReference type="Proteomes" id="UP000255248">
    <property type="component" value="Unassembled WGS sequence"/>
</dbReference>
<organism evidence="2 3">
    <name type="scientific">Edwardsiella hoshinae</name>
    <dbReference type="NCBI Taxonomy" id="93378"/>
    <lineage>
        <taxon>Bacteria</taxon>
        <taxon>Pseudomonadati</taxon>
        <taxon>Pseudomonadota</taxon>
        <taxon>Gammaproteobacteria</taxon>
        <taxon>Enterobacterales</taxon>
        <taxon>Hafniaceae</taxon>
        <taxon>Edwardsiella</taxon>
    </lineage>
</organism>
<sequence length="201" mass="22481">MVREVVSYGGELDRDLGNMVRCLPAAWVTFGGIPRTEPCSTSHKRFRAHGRFVVMVGDYNTRSEQAGRQGGARVDEVGCYRMIYAVRRLLTMQSLGLEITPFLPGKVRTLYNTQLENRALSVFAIEFDTSWVETPLAQGAWPAREESDDIPDHLFTRYRGRLAEPEAPVRRIGLSYDPPGIGSRDHPADLINLDGDPADES</sequence>
<accession>A0A376D7V4</accession>